<protein>
    <submittedName>
        <fullName evidence="6">Putative transporter</fullName>
    </submittedName>
</protein>
<dbReference type="InterPro" id="IPR004710">
    <property type="entry name" value="Bilac:Na_transpt"/>
</dbReference>
<dbReference type="PATRIC" id="fig|1288963.3.peg.470"/>
<keyword evidence="2 5" id="KW-0812">Transmembrane</keyword>
<dbReference type="AlphaFoldDB" id="R7ZY32"/>
<feature type="transmembrane region" description="Helical" evidence="5">
    <location>
        <begin position="229"/>
        <end position="247"/>
    </location>
</feature>
<evidence type="ECO:0000256" key="1">
    <source>
        <dbReference type="ARBA" id="ARBA00004141"/>
    </source>
</evidence>
<dbReference type="RefSeq" id="WP_010852621.1">
    <property type="nucleotide sequence ID" value="NZ_AQHR01000020.1"/>
</dbReference>
<feature type="transmembrane region" description="Helical" evidence="5">
    <location>
        <begin position="314"/>
        <end position="336"/>
    </location>
</feature>
<dbReference type="InterPro" id="IPR038770">
    <property type="entry name" value="Na+/solute_symporter_sf"/>
</dbReference>
<name>R7ZY32_9BACT</name>
<comment type="subcellular location">
    <subcellularLocation>
        <location evidence="1">Membrane</location>
        <topology evidence="1">Multi-pass membrane protein</topology>
    </subcellularLocation>
</comment>
<reference evidence="6 7" key="1">
    <citation type="submission" date="2013-02" db="EMBL/GenBank/DDBJ databases">
        <title>A novel strain isolated from Lonar lake, Maharashtra, India.</title>
        <authorList>
            <person name="Singh A."/>
        </authorList>
    </citation>
    <scope>NUCLEOTIDE SEQUENCE [LARGE SCALE GENOMIC DNA]</scope>
    <source>
        <strain evidence="6 7">AK24</strain>
    </source>
</reference>
<dbReference type="Gene3D" id="1.20.1530.20">
    <property type="match status" value="1"/>
</dbReference>
<accession>R7ZY32</accession>
<keyword evidence="4 5" id="KW-0472">Membrane</keyword>
<dbReference type="EMBL" id="AQHR01000020">
    <property type="protein sequence ID" value="EON79055.1"/>
    <property type="molecule type" value="Genomic_DNA"/>
</dbReference>
<feature type="transmembrane region" description="Helical" evidence="5">
    <location>
        <begin position="253"/>
        <end position="274"/>
    </location>
</feature>
<feature type="transmembrane region" description="Helical" evidence="5">
    <location>
        <begin position="130"/>
        <end position="150"/>
    </location>
</feature>
<dbReference type="Proteomes" id="UP000013909">
    <property type="component" value="Unassembled WGS sequence"/>
</dbReference>
<gene>
    <name evidence="6" type="ORF">ADIS_0472</name>
</gene>
<feature type="transmembrane region" description="Helical" evidence="5">
    <location>
        <begin position="36"/>
        <end position="56"/>
    </location>
</feature>
<dbReference type="OrthoDB" id="9806785at2"/>
<evidence type="ECO:0000313" key="7">
    <source>
        <dbReference type="Proteomes" id="UP000013909"/>
    </source>
</evidence>
<comment type="caution">
    <text evidence="6">The sequence shown here is derived from an EMBL/GenBank/DDBJ whole genome shotgun (WGS) entry which is preliminary data.</text>
</comment>
<dbReference type="PANTHER" id="PTHR10361:SF28">
    <property type="entry name" value="P3 PROTEIN-RELATED"/>
    <property type="match status" value="1"/>
</dbReference>
<dbReference type="PANTHER" id="PTHR10361">
    <property type="entry name" value="SODIUM-BILE ACID COTRANSPORTER"/>
    <property type="match status" value="1"/>
</dbReference>
<feature type="transmembrane region" description="Helical" evidence="5">
    <location>
        <begin position="157"/>
        <end position="178"/>
    </location>
</feature>
<keyword evidence="3 5" id="KW-1133">Transmembrane helix</keyword>
<evidence type="ECO:0000256" key="3">
    <source>
        <dbReference type="ARBA" id="ARBA00022989"/>
    </source>
</evidence>
<sequence>MVIFLFHLIKGNIENGDPFLIFSLLALSFGVKGHKVLRGLSFTLLILAVASAALFYPDVFLQLGSFETAELITPLIQLIMFGMGTSMGVKDFIALARSPKAVIIGVGCQFTLMPGLAFLIVSLAGFPEEIAAGIILLGCAPTSVASPVMCYLAKANVALTITIVSITTLIAPFIIPFLMKFLAAGFIEIDTMAMMWNIIQIVLIPIGAGLLFNKFLAGKSDWLDKAMPYVSMAGIVVIVAIIIAAGQKSLINMGLMLLAAVLVHNVLGYFTGYWTAKFFKLEKQDCRTIAITTGMQNAGLVSGIAKTMGKIATVGLASAVCGPLMGFTSSLLASYWNAAKQNDRLP</sequence>
<dbReference type="InterPro" id="IPR002657">
    <property type="entry name" value="BilAc:Na_symport/Acr3"/>
</dbReference>
<keyword evidence="7" id="KW-1185">Reference proteome</keyword>
<organism evidence="6 7">
    <name type="scientific">Lunatimonas lonarensis</name>
    <dbReference type="NCBI Taxonomy" id="1232681"/>
    <lineage>
        <taxon>Bacteria</taxon>
        <taxon>Pseudomonadati</taxon>
        <taxon>Bacteroidota</taxon>
        <taxon>Cytophagia</taxon>
        <taxon>Cytophagales</taxon>
        <taxon>Cyclobacteriaceae</taxon>
    </lineage>
</organism>
<dbReference type="Pfam" id="PF01758">
    <property type="entry name" value="SBF"/>
    <property type="match status" value="1"/>
</dbReference>
<feature type="transmembrane region" description="Helical" evidence="5">
    <location>
        <begin position="101"/>
        <end position="124"/>
    </location>
</feature>
<evidence type="ECO:0000256" key="4">
    <source>
        <dbReference type="ARBA" id="ARBA00023136"/>
    </source>
</evidence>
<dbReference type="GO" id="GO:0016020">
    <property type="term" value="C:membrane"/>
    <property type="evidence" value="ECO:0007669"/>
    <property type="project" value="UniProtKB-SubCell"/>
</dbReference>
<feature type="transmembrane region" description="Helical" evidence="5">
    <location>
        <begin position="198"/>
        <end position="217"/>
    </location>
</feature>
<evidence type="ECO:0000313" key="6">
    <source>
        <dbReference type="EMBL" id="EON79055.1"/>
    </source>
</evidence>
<evidence type="ECO:0000256" key="5">
    <source>
        <dbReference type="SAM" id="Phobius"/>
    </source>
</evidence>
<feature type="transmembrane region" description="Helical" evidence="5">
    <location>
        <begin position="71"/>
        <end position="89"/>
    </location>
</feature>
<proteinExistence type="predicted"/>
<evidence type="ECO:0000256" key="2">
    <source>
        <dbReference type="ARBA" id="ARBA00022692"/>
    </source>
</evidence>